<proteinExistence type="predicted"/>
<keyword evidence="4" id="KW-1185">Reference proteome</keyword>
<dbReference type="eggNOG" id="COG4319">
    <property type="taxonomic scope" value="Bacteria"/>
</dbReference>
<dbReference type="RefSeq" id="WP_015045960.1">
    <property type="nucleotide sequence ID" value="NC_018868.3"/>
</dbReference>
<evidence type="ECO:0000313" key="3">
    <source>
        <dbReference type="EMBL" id="AFU97787.1"/>
    </source>
</evidence>
<dbReference type="SUPFAM" id="SSF54427">
    <property type="entry name" value="NTF2-like"/>
    <property type="match status" value="1"/>
</dbReference>
<dbReference type="Proteomes" id="UP000000466">
    <property type="component" value="Chromosome"/>
</dbReference>
<dbReference type="AlphaFoldDB" id="K4KV29"/>
<dbReference type="InterPro" id="IPR032710">
    <property type="entry name" value="NTF2-like_dom_sf"/>
</dbReference>
<accession>K4KV29</accession>
<dbReference type="HOGENOM" id="CLU_1633955_0_0_6"/>
<dbReference type="OrthoDB" id="6196903at2"/>
<feature type="domain" description="DUF4440" evidence="2">
    <location>
        <begin position="42"/>
        <end position="147"/>
    </location>
</feature>
<sequence>MKKIQLAAMALALFAFPVFADNNGPKTAGPMTGTESAPGKVVTLFHKALKSGDTKTARSLLADDVIIFEGGRVERSADEYAHHHMQADMKYLKHMETQTLEHQVIISGNSAVSMSRSHTKGVYKDKPREHEGMETMVLENKGGNWQIKHIHWSN</sequence>
<dbReference type="KEGG" id="saga:M5M_02860"/>
<evidence type="ECO:0000313" key="4">
    <source>
        <dbReference type="Proteomes" id="UP000000466"/>
    </source>
</evidence>
<gene>
    <name evidence="3" type="ordered locus">M5M_02860</name>
</gene>
<evidence type="ECO:0000259" key="2">
    <source>
        <dbReference type="Pfam" id="PF14534"/>
    </source>
</evidence>
<dbReference type="Gene3D" id="3.10.450.50">
    <property type="match status" value="1"/>
</dbReference>
<feature type="chain" id="PRO_5003878631" description="DUF4440 domain-containing protein" evidence="1">
    <location>
        <begin position="21"/>
        <end position="154"/>
    </location>
</feature>
<dbReference type="EMBL" id="CP003746">
    <property type="protein sequence ID" value="AFU97787.1"/>
    <property type="molecule type" value="Genomic_DNA"/>
</dbReference>
<dbReference type="InterPro" id="IPR027843">
    <property type="entry name" value="DUF4440"/>
</dbReference>
<feature type="signal peptide" evidence="1">
    <location>
        <begin position="1"/>
        <end position="20"/>
    </location>
</feature>
<organism evidence="3 4">
    <name type="scientific">Simiduia agarivorans (strain DSM 21679 / JCM 13881 / BCRC 17597 / SA1)</name>
    <dbReference type="NCBI Taxonomy" id="1117647"/>
    <lineage>
        <taxon>Bacteria</taxon>
        <taxon>Pseudomonadati</taxon>
        <taxon>Pseudomonadota</taxon>
        <taxon>Gammaproteobacteria</taxon>
        <taxon>Cellvibrionales</taxon>
        <taxon>Cellvibrionaceae</taxon>
        <taxon>Simiduia</taxon>
    </lineage>
</organism>
<protein>
    <recommendedName>
        <fullName evidence="2">DUF4440 domain-containing protein</fullName>
    </recommendedName>
</protein>
<keyword evidence="1" id="KW-0732">Signal</keyword>
<dbReference type="STRING" id="1117647.M5M_02860"/>
<evidence type="ECO:0000256" key="1">
    <source>
        <dbReference type="SAM" id="SignalP"/>
    </source>
</evidence>
<reference evidence="3 4" key="1">
    <citation type="journal article" date="2013" name="Genome Announc.">
        <title>Complete genome sequence of Simiduia agarivorans SA1(T), a marine bacterium able to degrade a variety of polysaccharides.</title>
        <authorList>
            <person name="Lin S.Y."/>
            <person name="Shieh W.Y."/>
            <person name="Chen J.S."/>
            <person name="Tang S.L."/>
        </authorList>
    </citation>
    <scope>NUCLEOTIDE SEQUENCE [LARGE SCALE GENOMIC DNA]</scope>
    <source>
        <strain evidence="4">DSM 21679 / JCM 13881 / BCRC 17597 / SA1</strain>
    </source>
</reference>
<name>K4KV29_SIMAS</name>
<dbReference type="Pfam" id="PF14534">
    <property type="entry name" value="DUF4440"/>
    <property type="match status" value="1"/>
</dbReference>